<accession>A0A1C3UI08</accession>
<evidence type="ECO:0000256" key="1">
    <source>
        <dbReference type="ARBA" id="ARBA00008635"/>
    </source>
</evidence>
<dbReference type="Pfam" id="PF05163">
    <property type="entry name" value="DinB"/>
    <property type="match status" value="1"/>
</dbReference>
<dbReference type="InterPro" id="IPR034660">
    <property type="entry name" value="DinB/YfiT-like"/>
</dbReference>
<feature type="binding site" evidence="3">
    <location>
        <position position="48"/>
    </location>
    <ligand>
        <name>a divalent metal cation</name>
        <dbReference type="ChEBI" id="CHEBI:60240"/>
    </ligand>
</feature>
<feature type="binding site" evidence="3">
    <location>
        <position position="137"/>
    </location>
    <ligand>
        <name>a divalent metal cation</name>
        <dbReference type="ChEBI" id="CHEBI:60240"/>
    </ligand>
</feature>
<proteinExistence type="inferred from homology"/>
<feature type="binding site" evidence="3">
    <location>
        <position position="133"/>
    </location>
    <ligand>
        <name>a divalent metal cation</name>
        <dbReference type="ChEBI" id="CHEBI:60240"/>
    </ligand>
</feature>
<dbReference type="EMBL" id="FMAC01000002">
    <property type="protein sequence ID" value="SCB15110.1"/>
    <property type="molecule type" value="Genomic_DNA"/>
</dbReference>
<dbReference type="RefSeq" id="WP_075852185.1">
    <property type="nucleotide sequence ID" value="NZ_FMAC01000002.1"/>
</dbReference>
<evidence type="ECO:0000256" key="2">
    <source>
        <dbReference type="ARBA" id="ARBA00022723"/>
    </source>
</evidence>
<dbReference type="InterPro" id="IPR007837">
    <property type="entry name" value="DinB"/>
</dbReference>
<comment type="similarity">
    <text evidence="1">Belongs to the DinB family.</text>
</comment>
<evidence type="ECO:0000313" key="5">
    <source>
        <dbReference type="Proteomes" id="UP000186228"/>
    </source>
</evidence>
<keyword evidence="2 3" id="KW-0479">Metal-binding</keyword>
<dbReference type="SUPFAM" id="SSF109854">
    <property type="entry name" value="DinB/YfiT-like putative metalloenzymes"/>
    <property type="match status" value="1"/>
</dbReference>
<dbReference type="Gene3D" id="1.20.120.450">
    <property type="entry name" value="dinb family like domain"/>
    <property type="match status" value="1"/>
</dbReference>
<dbReference type="PANTHER" id="PTHR37302:SF1">
    <property type="entry name" value="PROTEIN DINB"/>
    <property type="match status" value="1"/>
</dbReference>
<protein>
    <submittedName>
        <fullName evidence="4">Uncharacterized damage-inducible protein DinB (Forms a four-helix bundle)</fullName>
    </submittedName>
</protein>
<name>A0A1C3UI08_9HYPH</name>
<organism evidence="4 5">
    <name type="scientific">Rhizobium hainanense</name>
    <dbReference type="NCBI Taxonomy" id="52131"/>
    <lineage>
        <taxon>Bacteria</taxon>
        <taxon>Pseudomonadati</taxon>
        <taxon>Pseudomonadota</taxon>
        <taxon>Alphaproteobacteria</taxon>
        <taxon>Hyphomicrobiales</taxon>
        <taxon>Rhizobiaceae</taxon>
        <taxon>Rhizobium/Agrobacterium group</taxon>
        <taxon>Rhizobium</taxon>
    </lineage>
</organism>
<evidence type="ECO:0000256" key="3">
    <source>
        <dbReference type="PIRSR" id="PIRSR607837-1"/>
    </source>
</evidence>
<gene>
    <name evidence="4" type="ORF">GA0061100_102297</name>
</gene>
<dbReference type="GO" id="GO:0046872">
    <property type="term" value="F:metal ion binding"/>
    <property type="evidence" value="ECO:0007669"/>
    <property type="project" value="UniProtKB-KW"/>
</dbReference>
<sequence>MLRHFRMLADYNRWANAQVYDAAADLSDAEFHEDRGAFFGSLHGTLNHLLVTDRLWMHRFNGTGEAPAALGVVLHEDLAELRAARKAEDRRITDWIETLDDAALAADVTYTSVLRPGAITHPLHLAVAHMFNHHTHHRGQCHMILTSMGKPSLVLDLLHFLRGEGQHWMTT</sequence>
<evidence type="ECO:0000313" key="4">
    <source>
        <dbReference type="EMBL" id="SCB15110.1"/>
    </source>
</evidence>
<dbReference type="OrthoDB" id="9807509at2"/>
<dbReference type="AlphaFoldDB" id="A0A1C3UI08"/>
<dbReference type="Proteomes" id="UP000186228">
    <property type="component" value="Unassembled WGS sequence"/>
</dbReference>
<keyword evidence="5" id="KW-1185">Reference proteome</keyword>
<dbReference type="STRING" id="52131.GA0061100_102297"/>
<dbReference type="PANTHER" id="PTHR37302">
    <property type="entry name" value="SLR1116 PROTEIN"/>
    <property type="match status" value="1"/>
</dbReference>
<reference evidence="5" key="1">
    <citation type="submission" date="2016-08" db="EMBL/GenBank/DDBJ databases">
        <authorList>
            <person name="Varghese N."/>
            <person name="Submissions Spin"/>
        </authorList>
    </citation>
    <scope>NUCLEOTIDE SEQUENCE [LARGE SCALE GENOMIC DNA]</scope>
    <source>
        <strain evidence="5">CCBAU 57015</strain>
    </source>
</reference>